<gene>
    <name evidence="1" type="ORF">Slati_0887900</name>
</gene>
<organism evidence="1">
    <name type="scientific">Sesamum latifolium</name>
    <dbReference type="NCBI Taxonomy" id="2727402"/>
    <lineage>
        <taxon>Eukaryota</taxon>
        <taxon>Viridiplantae</taxon>
        <taxon>Streptophyta</taxon>
        <taxon>Embryophyta</taxon>
        <taxon>Tracheophyta</taxon>
        <taxon>Spermatophyta</taxon>
        <taxon>Magnoliopsida</taxon>
        <taxon>eudicotyledons</taxon>
        <taxon>Gunneridae</taxon>
        <taxon>Pentapetalae</taxon>
        <taxon>asterids</taxon>
        <taxon>lamiids</taxon>
        <taxon>Lamiales</taxon>
        <taxon>Pedaliaceae</taxon>
        <taxon>Sesamum</taxon>
    </lineage>
</organism>
<protein>
    <submittedName>
        <fullName evidence="1">Uncharacterized protein</fullName>
    </submittedName>
</protein>
<comment type="caution">
    <text evidence="1">The sequence shown here is derived from an EMBL/GenBank/DDBJ whole genome shotgun (WGS) entry which is preliminary data.</text>
</comment>
<proteinExistence type="predicted"/>
<sequence length="80" mass="9167">MVIQNGEWTWPEILDIEHREITHVLPPVTAMDEISWDSSTRQFTIDEAARLFQPPGPRVVFGILCLRAPFELLVTVLYCG</sequence>
<name>A0AAW2XMY8_9LAMI</name>
<reference evidence="1" key="2">
    <citation type="journal article" date="2024" name="Plant">
        <title>Genomic evolution and insights into agronomic trait innovations of Sesamum species.</title>
        <authorList>
            <person name="Miao H."/>
            <person name="Wang L."/>
            <person name="Qu L."/>
            <person name="Liu H."/>
            <person name="Sun Y."/>
            <person name="Le M."/>
            <person name="Wang Q."/>
            <person name="Wei S."/>
            <person name="Zheng Y."/>
            <person name="Lin W."/>
            <person name="Duan Y."/>
            <person name="Cao H."/>
            <person name="Xiong S."/>
            <person name="Wang X."/>
            <person name="Wei L."/>
            <person name="Li C."/>
            <person name="Ma Q."/>
            <person name="Ju M."/>
            <person name="Zhao R."/>
            <person name="Li G."/>
            <person name="Mu C."/>
            <person name="Tian Q."/>
            <person name="Mei H."/>
            <person name="Zhang T."/>
            <person name="Gao T."/>
            <person name="Zhang H."/>
        </authorList>
    </citation>
    <scope>NUCLEOTIDE SEQUENCE</scope>
    <source>
        <strain evidence="1">KEN1</strain>
    </source>
</reference>
<dbReference type="AlphaFoldDB" id="A0AAW2XMY8"/>
<accession>A0AAW2XMY8</accession>
<dbReference type="EMBL" id="JACGWN010000003">
    <property type="protein sequence ID" value="KAL0455487.1"/>
    <property type="molecule type" value="Genomic_DNA"/>
</dbReference>
<evidence type="ECO:0000313" key="1">
    <source>
        <dbReference type="EMBL" id="KAL0455487.1"/>
    </source>
</evidence>
<reference evidence="1" key="1">
    <citation type="submission" date="2020-06" db="EMBL/GenBank/DDBJ databases">
        <authorList>
            <person name="Li T."/>
            <person name="Hu X."/>
            <person name="Zhang T."/>
            <person name="Song X."/>
            <person name="Zhang H."/>
            <person name="Dai N."/>
            <person name="Sheng W."/>
            <person name="Hou X."/>
            <person name="Wei L."/>
        </authorList>
    </citation>
    <scope>NUCLEOTIDE SEQUENCE</scope>
    <source>
        <strain evidence="1">KEN1</strain>
        <tissue evidence="1">Leaf</tissue>
    </source>
</reference>